<dbReference type="AlphaFoldDB" id="A0A377GDD0"/>
<gene>
    <name evidence="1" type="ORF">NCTC11370_02928</name>
</gene>
<name>A0A377GDD0_9GAMM</name>
<evidence type="ECO:0000313" key="1">
    <source>
        <dbReference type="EMBL" id="STO22826.1"/>
    </source>
</evidence>
<dbReference type="OrthoDB" id="5606277at2"/>
<dbReference type="GeneID" id="93293818"/>
<organism evidence="1 2">
    <name type="scientific">Fluoribacter dumoffii</name>
    <dbReference type="NCBI Taxonomy" id="463"/>
    <lineage>
        <taxon>Bacteria</taxon>
        <taxon>Pseudomonadati</taxon>
        <taxon>Pseudomonadota</taxon>
        <taxon>Gammaproteobacteria</taxon>
        <taxon>Legionellales</taxon>
        <taxon>Legionellaceae</taxon>
        <taxon>Fluoribacter</taxon>
    </lineage>
</organism>
<dbReference type="RefSeq" id="WP_010654935.1">
    <property type="nucleotide sequence ID" value="NZ_JAPHOS010000001.1"/>
</dbReference>
<dbReference type="EMBL" id="UGGT01000001">
    <property type="protein sequence ID" value="STO22826.1"/>
    <property type="molecule type" value="Genomic_DNA"/>
</dbReference>
<accession>A0A377GDD0</accession>
<sequence>MKFFNHPQPSYPMISANLGKKGVHRLVTVIHNNPWYRSTGRNSGYPGTWFFFGGILEKKNERHAAGWFIKPKALVARRYSKTQFFGYETAHYVRKHSLHKLISFARFGDIKKICISASLGEGFWLSEQGKKLKKYLLINYPKYFLPDDVVKKINKTAKRPDLPVYTKRKQVNRWLSDQGVACVGLLHDDSLLFKP</sequence>
<proteinExistence type="predicted"/>
<keyword evidence="2" id="KW-1185">Reference proteome</keyword>
<reference evidence="1 2" key="1">
    <citation type="submission" date="2018-06" db="EMBL/GenBank/DDBJ databases">
        <authorList>
            <consortium name="Pathogen Informatics"/>
            <person name="Doyle S."/>
        </authorList>
    </citation>
    <scope>NUCLEOTIDE SEQUENCE [LARGE SCALE GENOMIC DNA]</scope>
    <source>
        <strain evidence="1 2">NCTC11370</strain>
    </source>
</reference>
<evidence type="ECO:0000313" key="2">
    <source>
        <dbReference type="Proteomes" id="UP000254554"/>
    </source>
</evidence>
<dbReference type="Proteomes" id="UP000254554">
    <property type="component" value="Unassembled WGS sequence"/>
</dbReference>
<protein>
    <submittedName>
        <fullName evidence="1">Uncharacterized protein</fullName>
    </submittedName>
</protein>